<accession>A0ABP0GVD5</accession>
<evidence type="ECO:0000313" key="4">
    <source>
        <dbReference type="EMBL" id="CAK8694906.1"/>
    </source>
</evidence>
<dbReference type="Pfam" id="PF01084">
    <property type="entry name" value="Ribosomal_S18"/>
    <property type="match status" value="1"/>
</dbReference>
<proteinExistence type="inferred from homology"/>
<dbReference type="PANTHER" id="PTHR13479">
    <property type="entry name" value="30S RIBOSOMAL PROTEIN S18"/>
    <property type="match status" value="1"/>
</dbReference>
<keyword evidence="2" id="KW-0689">Ribosomal protein</keyword>
<keyword evidence="3" id="KW-0687">Ribonucleoprotein</keyword>
<keyword evidence="5" id="KW-1185">Reference proteome</keyword>
<comment type="caution">
    <text evidence="4">The sequence shown here is derived from an EMBL/GenBank/DDBJ whole genome shotgun (WGS) entry which is preliminary data.</text>
</comment>
<comment type="similarity">
    <text evidence="1">Belongs to the bacterial ribosomal protein bS18 family.</text>
</comment>
<sequence length="142" mass="15988">MLLSKTSVGALHLKNTLLFLIPCSNNWMYPKGTASDSSKHDNKSASDDFPVSMENPYKSFPERCTLCGVKVDYKNVQLLSQFVSSFTGLRLPPKITPLCERKYKEVTRAIQLSRKAGLMPYTLKETTFLDDPVLTSKQSFKS</sequence>
<dbReference type="SUPFAM" id="SSF46911">
    <property type="entry name" value="Ribosomal protein S18"/>
    <property type="match status" value="1"/>
</dbReference>
<dbReference type="EMBL" id="CAWYQH010000141">
    <property type="protein sequence ID" value="CAK8694906.1"/>
    <property type="molecule type" value="Genomic_DNA"/>
</dbReference>
<evidence type="ECO:0008006" key="6">
    <source>
        <dbReference type="Google" id="ProtNLM"/>
    </source>
</evidence>
<name>A0ABP0GVD5_CLALP</name>
<protein>
    <recommendedName>
        <fullName evidence="6">Mitochondrial ribosomal protein S18C</fullName>
    </recommendedName>
</protein>
<dbReference type="PANTHER" id="PTHR13479:SF40">
    <property type="entry name" value="SMALL RIBOSOMAL SUBUNIT PROTEIN BS18M"/>
    <property type="match status" value="1"/>
</dbReference>
<dbReference type="Gene3D" id="4.10.640.10">
    <property type="entry name" value="Ribosomal protein S18"/>
    <property type="match status" value="1"/>
</dbReference>
<evidence type="ECO:0000256" key="1">
    <source>
        <dbReference type="ARBA" id="ARBA00005589"/>
    </source>
</evidence>
<organism evidence="4 5">
    <name type="scientific">Clavelina lepadiformis</name>
    <name type="common">Light-bulb sea squirt</name>
    <name type="synonym">Ascidia lepadiformis</name>
    <dbReference type="NCBI Taxonomy" id="159417"/>
    <lineage>
        <taxon>Eukaryota</taxon>
        <taxon>Metazoa</taxon>
        <taxon>Chordata</taxon>
        <taxon>Tunicata</taxon>
        <taxon>Ascidiacea</taxon>
        <taxon>Aplousobranchia</taxon>
        <taxon>Clavelinidae</taxon>
        <taxon>Clavelina</taxon>
    </lineage>
</organism>
<evidence type="ECO:0000256" key="2">
    <source>
        <dbReference type="ARBA" id="ARBA00022980"/>
    </source>
</evidence>
<dbReference type="InterPro" id="IPR036870">
    <property type="entry name" value="Ribosomal_bS18_sf"/>
</dbReference>
<evidence type="ECO:0000256" key="3">
    <source>
        <dbReference type="ARBA" id="ARBA00023274"/>
    </source>
</evidence>
<dbReference type="Proteomes" id="UP001642483">
    <property type="component" value="Unassembled WGS sequence"/>
</dbReference>
<dbReference type="InterPro" id="IPR001648">
    <property type="entry name" value="Ribosomal_bS18"/>
</dbReference>
<evidence type="ECO:0000313" key="5">
    <source>
        <dbReference type="Proteomes" id="UP001642483"/>
    </source>
</evidence>
<gene>
    <name evidence="4" type="ORF">CVLEPA_LOCUS28233</name>
</gene>
<reference evidence="4 5" key="1">
    <citation type="submission" date="2024-02" db="EMBL/GenBank/DDBJ databases">
        <authorList>
            <person name="Daric V."/>
            <person name="Darras S."/>
        </authorList>
    </citation>
    <scope>NUCLEOTIDE SEQUENCE [LARGE SCALE GENOMIC DNA]</scope>
</reference>